<organism evidence="1">
    <name type="scientific">candidate division CPR3 bacterium</name>
    <dbReference type="NCBI Taxonomy" id="2268181"/>
    <lineage>
        <taxon>Bacteria</taxon>
        <taxon>Bacteria division CPR3</taxon>
    </lineage>
</organism>
<sequence length="106" mass="12202">MTAAKKQKPAKKCFEIMHDINFSGYCDNCKKCRHIKEGLDIHVKILIDGRTFLETREETEDEERFCTIGQYNISTPDGKKWFISIVKLSGIVPFLSEDVKAKLGIY</sequence>
<name>A0A7C4M214_UNCC3</name>
<comment type="caution">
    <text evidence="1">The sequence shown here is derived from an EMBL/GenBank/DDBJ whole genome shotgun (WGS) entry which is preliminary data.</text>
</comment>
<dbReference type="EMBL" id="DSYQ01000002">
    <property type="protein sequence ID" value="HGT70754.1"/>
    <property type="molecule type" value="Genomic_DNA"/>
</dbReference>
<proteinExistence type="predicted"/>
<gene>
    <name evidence="1" type="ORF">ENT43_00655</name>
</gene>
<dbReference type="AlphaFoldDB" id="A0A7C4M214"/>
<evidence type="ECO:0000313" key="1">
    <source>
        <dbReference type="EMBL" id="HGT70754.1"/>
    </source>
</evidence>
<reference evidence="1" key="1">
    <citation type="journal article" date="2020" name="mSystems">
        <title>Genome- and Community-Level Interaction Insights into Carbon Utilization and Element Cycling Functions of Hydrothermarchaeota in Hydrothermal Sediment.</title>
        <authorList>
            <person name="Zhou Z."/>
            <person name="Liu Y."/>
            <person name="Xu W."/>
            <person name="Pan J."/>
            <person name="Luo Z.H."/>
            <person name="Li M."/>
        </authorList>
    </citation>
    <scope>NUCLEOTIDE SEQUENCE [LARGE SCALE GENOMIC DNA]</scope>
    <source>
        <strain evidence="1">SpSt-579</strain>
    </source>
</reference>
<accession>A0A7C4M214</accession>
<protein>
    <submittedName>
        <fullName evidence="1">Uncharacterized protein</fullName>
    </submittedName>
</protein>